<comment type="caution">
    <text evidence="2">The sequence shown here is derived from an EMBL/GenBank/DDBJ whole genome shotgun (WGS) entry which is preliminary data.</text>
</comment>
<protein>
    <recommendedName>
        <fullName evidence="4">Fibrinogen C-terminal domain-containing protein</fullName>
    </recommendedName>
</protein>
<evidence type="ECO:0000313" key="2">
    <source>
        <dbReference type="EMBL" id="GFR57471.1"/>
    </source>
</evidence>
<keyword evidence="1" id="KW-0732">Signal</keyword>
<sequence>MMTHVLWFVVFLCSLLYYQATPDNDCGGSTSTDGNDSAAHDVFQQLFNLIHRLITQAVKDKMKSIENKMDHEISQLHKHFNSKLKALESRCDQTNMSNIKNEEGAEQEIFSGENGNRSLQSNIGVLENAPLLDSCHRGMVYNANRRYQQHRYGVMFNPQINKDILCDIATDGGGWILIQVSLALIWFSSTRSNDFHFDYNLYKNRRILFIAT</sequence>
<evidence type="ECO:0000313" key="3">
    <source>
        <dbReference type="Proteomes" id="UP000762676"/>
    </source>
</evidence>
<dbReference type="EMBL" id="BMAT01000008">
    <property type="protein sequence ID" value="GFR57471.1"/>
    <property type="molecule type" value="Genomic_DNA"/>
</dbReference>
<name>A0AAV4EAN4_9GAST</name>
<evidence type="ECO:0000256" key="1">
    <source>
        <dbReference type="SAM" id="SignalP"/>
    </source>
</evidence>
<dbReference type="Proteomes" id="UP000762676">
    <property type="component" value="Unassembled WGS sequence"/>
</dbReference>
<feature type="signal peptide" evidence="1">
    <location>
        <begin position="1"/>
        <end position="20"/>
    </location>
</feature>
<proteinExistence type="predicted"/>
<keyword evidence="3" id="KW-1185">Reference proteome</keyword>
<reference evidence="2 3" key="1">
    <citation type="journal article" date="2021" name="Elife">
        <title>Chloroplast acquisition without the gene transfer in kleptoplastic sea slugs, Plakobranchus ocellatus.</title>
        <authorList>
            <person name="Maeda T."/>
            <person name="Takahashi S."/>
            <person name="Yoshida T."/>
            <person name="Shimamura S."/>
            <person name="Takaki Y."/>
            <person name="Nagai Y."/>
            <person name="Toyoda A."/>
            <person name="Suzuki Y."/>
            <person name="Arimoto A."/>
            <person name="Ishii H."/>
            <person name="Satoh N."/>
            <person name="Nishiyama T."/>
            <person name="Hasebe M."/>
            <person name="Maruyama T."/>
            <person name="Minagawa J."/>
            <person name="Obokata J."/>
            <person name="Shigenobu S."/>
        </authorList>
    </citation>
    <scope>NUCLEOTIDE SEQUENCE [LARGE SCALE GENOMIC DNA]</scope>
</reference>
<accession>A0AAV4EAN4</accession>
<organism evidence="2 3">
    <name type="scientific">Elysia marginata</name>
    <dbReference type="NCBI Taxonomy" id="1093978"/>
    <lineage>
        <taxon>Eukaryota</taxon>
        <taxon>Metazoa</taxon>
        <taxon>Spiralia</taxon>
        <taxon>Lophotrochozoa</taxon>
        <taxon>Mollusca</taxon>
        <taxon>Gastropoda</taxon>
        <taxon>Heterobranchia</taxon>
        <taxon>Euthyneura</taxon>
        <taxon>Panpulmonata</taxon>
        <taxon>Sacoglossa</taxon>
        <taxon>Placobranchoidea</taxon>
        <taxon>Plakobranchidae</taxon>
        <taxon>Elysia</taxon>
    </lineage>
</organism>
<gene>
    <name evidence="2" type="ORF">ElyMa_000002200</name>
</gene>
<dbReference type="AlphaFoldDB" id="A0AAV4EAN4"/>
<evidence type="ECO:0008006" key="4">
    <source>
        <dbReference type="Google" id="ProtNLM"/>
    </source>
</evidence>
<feature type="chain" id="PRO_5043349125" description="Fibrinogen C-terminal domain-containing protein" evidence="1">
    <location>
        <begin position="21"/>
        <end position="212"/>
    </location>
</feature>